<feature type="compositionally biased region" description="Acidic residues" evidence="1">
    <location>
        <begin position="39"/>
        <end position="48"/>
    </location>
</feature>
<feature type="region of interest" description="Disordered" evidence="1">
    <location>
        <begin position="1"/>
        <end position="50"/>
    </location>
</feature>
<accession>F2D2B5</accession>
<evidence type="ECO:0000313" key="3">
    <source>
        <dbReference type="EMBL" id="BAJ89236.1"/>
    </source>
</evidence>
<proteinExistence type="evidence at transcript level"/>
<evidence type="ECO:0000259" key="2">
    <source>
        <dbReference type="Pfam" id="PF20241"/>
    </source>
</evidence>
<organism evidence="3">
    <name type="scientific">Hordeum vulgare subsp. vulgare</name>
    <name type="common">Domesticated barley</name>
    <dbReference type="NCBI Taxonomy" id="112509"/>
    <lineage>
        <taxon>Eukaryota</taxon>
        <taxon>Viridiplantae</taxon>
        <taxon>Streptophyta</taxon>
        <taxon>Embryophyta</taxon>
        <taxon>Tracheophyta</taxon>
        <taxon>Spermatophyta</taxon>
        <taxon>Magnoliopsida</taxon>
        <taxon>Liliopsida</taxon>
        <taxon>Poales</taxon>
        <taxon>Poaceae</taxon>
        <taxon>BOP clade</taxon>
        <taxon>Pooideae</taxon>
        <taxon>Triticodae</taxon>
        <taxon>Triticeae</taxon>
        <taxon>Hordeinae</taxon>
        <taxon>Hordeum</taxon>
    </lineage>
</organism>
<dbReference type="AlphaFoldDB" id="F2D2B5"/>
<dbReference type="EMBL" id="AK358022">
    <property type="protein sequence ID" value="BAJ89236.1"/>
    <property type="molecule type" value="mRNA"/>
</dbReference>
<dbReference type="InterPro" id="IPR046533">
    <property type="entry name" value="DUF6598"/>
</dbReference>
<name>F2D2B5_HORVV</name>
<reference evidence="3" key="1">
    <citation type="journal article" date="2011" name="Plant Physiol.">
        <title>Comprehensive sequence analysis of 24,783 barley full-length cDNAs derived from 12 clone libraries.</title>
        <authorList>
            <person name="Matsumoto T."/>
            <person name="Tanaka T."/>
            <person name="Sakai H."/>
            <person name="Amano N."/>
            <person name="Kanamori H."/>
            <person name="Kurita K."/>
            <person name="Kikuta A."/>
            <person name="Kamiya K."/>
            <person name="Yamamoto M."/>
            <person name="Ikawa H."/>
            <person name="Fujii N."/>
            <person name="Hori K."/>
            <person name="Itoh T."/>
            <person name="Sato K."/>
        </authorList>
    </citation>
    <scope>NUCLEOTIDE SEQUENCE</scope>
    <source>
        <tissue evidence="3">Shoot</tissue>
    </source>
</reference>
<sequence>MTSTHEEDKETEDKKEMQGTLSTHGEDDEVLTHEHYEESEVSDEEEHDETIISKRQIQKLRSDLQATLDYLRLDIEPAAPLRETITEDGDDEKKVIPGLVEQFKDLRRRMSRLRWKLLPFYERYEEEQAKPVTYEGLNEEEKARKIMEEEETFFHSYRQSTEFSSSRVFFEQKTTLSPMYFTHCTPGLPLPYNAETDEGISLQVYTFKISDIMGGLRWPLQVYGVVAARDNSDRKRNIIFDRPRHDCQTLTADDPFLRLTGPSRAIMALSPVDFEVQLKLKGVTQSTDKSLMNRREHYVGGLETLTFENCLCTAELRVKKVCGSVQATFVSVRVVRGGPWPFEYGGRIACSSPPQEVICVDPQGIAQVVDDSSCLQLVLLDSRDSVCGKMPVGKYGYLHLSRRVVSVQLRKENSRQYQEGIKVVFEAYSESGGIAAQAHVKIRPRICNISKHTCDLGGSKVEITVAWSAIVRTD</sequence>
<dbReference type="PANTHER" id="PTHR33065">
    <property type="entry name" value="OS07G0486400 PROTEIN"/>
    <property type="match status" value="1"/>
</dbReference>
<dbReference type="PANTHER" id="PTHR33065:SF169">
    <property type="entry name" value="DUF6598 DOMAIN-CONTAINING PROTEIN"/>
    <property type="match status" value="1"/>
</dbReference>
<evidence type="ECO:0000256" key="1">
    <source>
        <dbReference type="SAM" id="MobiDB-lite"/>
    </source>
</evidence>
<feature type="domain" description="DUF6598" evidence="2">
    <location>
        <begin position="201"/>
        <end position="465"/>
    </location>
</feature>
<dbReference type="Pfam" id="PF20241">
    <property type="entry name" value="DUF6598"/>
    <property type="match status" value="1"/>
</dbReference>
<feature type="compositionally biased region" description="Basic and acidic residues" evidence="1">
    <location>
        <begin position="1"/>
        <end position="17"/>
    </location>
</feature>
<protein>
    <submittedName>
        <fullName evidence="3">Predicted protein</fullName>
    </submittedName>
</protein>